<organism evidence="1 2">
    <name type="scientific">Microvirga subterranea</name>
    <dbReference type="NCBI Taxonomy" id="186651"/>
    <lineage>
        <taxon>Bacteria</taxon>
        <taxon>Pseudomonadati</taxon>
        <taxon>Pseudomonadota</taxon>
        <taxon>Alphaproteobacteria</taxon>
        <taxon>Hyphomicrobiales</taxon>
        <taxon>Methylobacteriaceae</taxon>
        <taxon>Microvirga</taxon>
    </lineage>
</organism>
<comment type="caution">
    <text evidence="1">The sequence shown here is derived from an EMBL/GenBank/DDBJ whole genome shotgun (WGS) entry which is preliminary data.</text>
</comment>
<dbReference type="EMBL" id="QQBB01000005">
    <property type="protein sequence ID" value="RDI58913.1"/>
    <property type="molecule type" value="Genomic_DNA"/>
</dbReference>
<accession>A0A370HJY5</accession>
<evidence type="ECO:0000313" key="2">
    <source>
        <dbReference type="Proteomes" id="UP000254925"/>
    </source>
</evidence>
<reference evidence="1 2" key="1">
    <citation type="submission" date="2018-07" db="EMBL/GenBank/DDBJ databases">
        <title>Genomic Encyclopedia of Type Strains, Phase IV (KMG-IV): sequencing the most valuable type-strain genomes for metagenomic binning, comparative biology and taxonomic classification.</title>
        <authorList>
            <person name="Goeker M."/>
        </authorList>
    </citation>
    <scope>NUCLEOTIDE SEQUENCE [LARGE SCALE GENOMIC DNA]</scope>
    <source>
        <strain evidence="1 2">DSM 14364</strain>
    </source>
</reference>
<proteinExistence type="predicted"/>
<name>A0A370HJY5_9HYPH</name>
<dbReference type="RefSeq" id="WP_281024091.1">
    <property type="nucleotide sequence ID" value="NZ_QQBB01000005.1"/>
</dbReference>
<gene>
    <name evidence="1" type="ORF">DES45_105439</name>
</gene>
<dbReference type="AlphaFoldDB" id="A0A370HJY5"/>
<protein>
    <submittedName>
        <fullName evidence="1">Uncharacterized protein</fullName>
    </submittedName>
</protein>
<sequence length="43" mass="4853">MSPGIRKLGAGAIILAIPSGPSIRREHFIWEEKPVKRREGRIE</sequence>
<evidence type="ECO:0000313" key="1">
    <source>
        <dbReference type="EMBL" id="RDI58913.1"/>
    </source>
</evidence>
<dbReference type="Proteomes" id="UP000254925">
    <property type="component" value="Unassembled WGS sequence"/>
</dbReference>
<keyword evidence="2" id="KW-1185">Reference proteome</keyword>